<dbReference type="PANTHER" id="PTHR30126">
    <property type="entry name" value="HTH-TYPE TRANSCRIPTIONAL REGULATOR"/>
    <property type="match status" value="1"/>
</dbReference>
<sequence length="307" mass="33911">MNEVPTVRRDRSSDLSVAQLHTFRLVIRHGGYAAAARASDLSVPSVWQHVQALERLYGTKLFTRVGRMVQPTEAAQRLYEQVDPILVQLESTFDAVQATSAKAPIRVVAGVRMMMEDLAEPLATFRRNHSNPLTIQQGNERVAEELLLADKADIAMTLEPGVKQDSPLIHYEPAYTVRFFAVTAKSHPYAKSRSNSLDELAKHALVVTSTGTHGRDALDQAFHREGLTADISIETDNSAFTIACVAAGMGVGVLAGRSEGNLREKLATRCLGKQLGQRRIVFMWRKGRLLASPLLDLIDEVKRLDET</sequence>
<keyword evidence="7" id="KW-1185">Reference proteome</keyword>
<dbReference type="Gene3D" id="1.10.10.10">
    <property type="entry name" value="Winged helix-like DNA-binding domain superfamily/Winged helix DNA-binding domain"/>
    <property type="match status" value="1"/>
</dbReference>
<evidence type="ECO:0000313" key="6">
    <source>
        <dbReference type="EMBL" id="QDT02357.1"/>
    </source>
</evidence>
<accession>A0A517N5E0</accession>
<evidence type="ECO:0000256" key="3">
    <source>
        <dbReference type="ARBA" id="ARBA00023125"/>
    </source>
</evidence>
<name>A0A517N5E0_9BACT</name>
<dbReference type="CDD" id="cd05466">
    <property type="entry name" value="PBP2_LTTR_substrate"/>
    <property type="match status" value="1"/>
</dbReference>
<dbReference type="AlphaFoldDB" id="A0A517N5E0"/>
<keyword evidence="2" id="KW-0805">Transcription regulation</keyword>
<evidence type="ECO:0000313" key="7">
    <source>
        <dbReference type="Proteomes" id="UP000318538"/>
    </source>
</evidence>
<dbReference type="Pfam" id="PF03466">
    <property type="entry name" value="LysR_substrate"/>
    <property type="match status" value="1"/>
</dbReference>
<dbReference type="Pfam" id="PF00126">
    <property type="entry name" value="HTH_1"/>
    <property type="match status" value="1"/>
</dbReference>
<dbReference type="InterPro" id="IPR036388">
    <property type="entry name" value="WH-like_DNA-bd_sf"/>
</dbReference>
<proteinExistence type="inferred from homology"/>
<feature type="domain" description="HTH lysR-type" evidence="5">
    <location>
        <begin position="15"/>
        <end position="72"/>
    </location>
</feature>
<dbReference type="OrthoDB" id="280324at2"/>
<reference evidence="6 7" key="1">
    <citation type="submission" date="2019-02" db="EMBL/GenBank/DDBJ databases">
        <title>Deep-cultivation of Planctomycetes and their phenomic and genomic characterization uncovers novel biology.</title>
        <authorList>
            <person name="Wiegand S."/>
            <person name="Jogler M."/>
            <person name="Boedeker C."/>
            <person name="Pinto D."/>
            <person name="Vollmers J."/>
            <person name="Rivas-Marin E."/>
            <person name="Kohn T."/>
            <person name="Peeters S.H."/>
            <person name="Heuer A."/>
            <person name="Rast P."/>
            <person name="Oberbeckmann S."/>
            <person name="Bunk B."/>
            <person name="Jeske O."/>
            <person name="Meyerdierks A."/>
            <person name="Storesund J.E."/>
            <person name="Kallscheuer N."/>
            <person name="Luecker S."/>
            <person name="Lage O.M."/>
            <person name="Pohl T."/>
            <person name="Merkel B.J."/>
            <person name="Hornburger P."/>
            <person name="Mueller R.-W."/>
            <person name="Bruemmer F."/>
            <person name="Labrenz M."/>
            <person name="Spormann A.M."/>
            <person name="Op den Camp H."/>
            <person name="Overmann J."/>
            <person name="Amann R."/>
            <person name="Jetten M.S.M."/>
            <person name="Mascher T."/>
            <person name="Medema M.H."/>
            <person name="Devos D.P."/>
            <person name="Kaster A.-K."/>
            <person name="Ovreas L."/>
            <person name="Rohde M."/>
            <person name="Galperin M.Y."/>
            <person name="Jogler C."/>
        </authorList>
    </citation>
    <scope>NUCLEOTIDE SEQUENCE [LARGE SCALE GENOMIC DNA]</scope>
    <source>
        <strain evidence="6 7">K22_7</strain>
    </source>
</reference>
<dbReference type="GO" id="GO:0003700">
    <property type="term" value="F:DNA-binding transcription factor activity"/>
    <property type="evidence" value="ECO:0007669"/>
    <property type="project" value="InterPro"/>
</dbReference>
<keyword evidence="4" id="KW-0804">Transcription</keyword>
<dbReference type="RefSeq" id="WP_145168079.1">
    <property type="nucleotide sequence ID" value="NZ_CP036525.1"/>
</dbReference>
<organism evidence="6 7">
    <name type="scientific">Rubripirellula lacrimiformis</name>
    <dbReference type="NCBI Taxonomy" id="1930273"/>
    <lineage>
        <taxon>Bacteria</taxon>
        <taxon>Pseudomonadati</taxon>
        <taxon>Planctomycetota</taxon>
        <taxon>Planctomycetia</taxon>
        <taxon>Pirellulales</taxon>
        <taxon>Pirellulaceae</taxon>
        <taxon>Rubripirellula</taxon>
    </lineage>
</organism>
<dbReference type="SUPFAM" id="SSF53850">
    <property type="entry name" value="Periplasmic binding protein-like II"/>
    <property type="match status" value="1"/>
</dbReference>
<evidence type="ECO:0000256" key="2">
    <source>
        <dbReference type="ARBA" id="ARBA00023015"/>
    </source>
</evidence>
<dbReference type="GO" id="GO:0000976">
    <property type="term" value="F:transcription cis-regulatory region binding"/>
    <property type="evidence" value="ECO:0007669"/>
    <property type="project" value="TreeGrafter"/>
</dbReference>
<dbReference type="Proteomes" id="UP000318538">
    <property type="component" value="Chromosome"/>
</dbReference>
<dbReference type="SUPFAM" id="SSF46785">
    <property type="entry name" value="Winged helix' DNA-binding domain"/>
    <property type="match status" value="1"/>
</dbReference>
<dbReference type="PANTHER" id="PTHR30126:SF40">
    <property type="entry name" value="HTH-TYPE TRANSCRIPTIONAL REGULATOR GLTR"/>
    <property type="match status" value="1"/>
</dbReference>
<gene>
    <name evidence="6" type="primary">cmpR</name>
    <name evidence="6" type="ORF">K227x_07330</name>
</gene>
<evidence type="ECO:0000256" key="4">
    <source>
        <dbReference type="ARBA" id="ARBA00023163"/>
    </source>
</evidence>
<dbReference type="EMBL" id="CP036525">
    <property type="protein sequence ID" value="QDT02357.1"/>
    <property type="molecule type" value="Genomic_DNA"/>
</dbReference>
<dbReference type="InterPro" id="IPR000847">
    <property type="entry name" value="LysR_HTH_N"/>
</dbReference>
<evidence type="ECO:0000256" key="1">
    <source>
        <dbReference type="ARBA" id="ARBA00009437"/>
    </source>
</evidence>
<protein>
    <submittedName>
        <fullName evidence="6">HTH-type transcriptional activator CmpR</fullName>
    </submittedName>
</protein>
<evidence type="ECO:0000259" key="5">
    <source>
        <dbReference type="PROSITE" id="PS50931"/>
    </source>
</evidence>
<dbReference type="PROSITE" id="PS50931">
    <property type="entry name" value="HTH_LYSR"/>
    <property type="match status" value="1"/>
</dbReference>
<dbReference type="KEGG" id="rlc:K227x_07330"/>
<dbReference type="Gene3D" id="3.40.190.290">
    <property type="match status" value="1"/>
</dbReference>
<comment type="similarity">
    <text evidence="1">Belongs to the LysR transcriptional regulatory family.</text>
</comment>
<keyword evidence="3" id="KW-0238">DNA-binding</keyword>
<dbReference type="InterPro" id="IPR036390">
    <property type="entry name" value="WH_DNA-bd_sf"/>
</dbReference>
<dbReference type="InterPro" id="IPR005119">
    <property type="entry name" value="LysR_subst-bd"/>
</dbReference>